<dbReference type="Pfam" id="PF03992">
    <property type="entry name" value="ABM"/>
    <property type="match status" value="1"/>
</dbReference>
<keyword evidence="2" id="KW-0503">Monooxygenase</keyword>
<proteinExistence type="predicted"/>
<dbReference type="InterPro" id="IPR007138">
    <property type="entry name" value="ABM_dom"/>
</dbReference>
<keyword evidence="3" id="KW-1185">Reference proteome</keyword>
<dbReference type="SUPFAM" id="SSF54909">
    <property type="entry name" value="Dimeric alpha+beta barrel"/>
    <property type="match status" value="1"/>
</dbReference>
<dbReference type="InterPro" id="IPR011008">
    <property type="entry name" value="Dimeric_a/b-barrel"/>
</dbReference>
<evidence type="ECO:0000313" key="3">
    <source>
        <dbReference type="Proteomes" id="UP000629420"/>
    </source>
</evidence>
<gene>
    <name evidence="2" type="ORF">JK629_11320</name>
</gene>
<dbReference type="Gene3D" id="3.30.70.100">
    <property type="match status" value="1"/>
</dbReference>
<dbReference type="PROSITE" id="PS51725">
    <property type="entry name" value="ABM"/>
    <property type="match status" value="1"/>
</dbReference>
<dbReference type="PANTHER" id="PTHR33336">
    <property type="entry name" value="QUINOL MONOOXYGENASE YGIN-RELATED"/>
    <property type="match status" value="1"/>
</dbReference>
<organism evidence="2 3">
    <name type="scientific">Aequorivita iocasae</name>
    <dbReference type="NCBI Taxonomy" id="2803865"/>
    <lineage>
        <taxon>Bacteria</taxon>
        <taxon>Pseudomonadati</taxon>
        <taxon>Bacteroidota</taxon>
        <taxon>Flavobacteriia</taxon>
        <taxon>Flavobacteriales</taxon>
        <taxon>Flavobacteriaceae</taxon>
        <taxon>Aequorivita</taxon>
    </lineage>
</organism>
<feature type="domain" description="ABM" evidence="1">
    <location>
        <begin position="10"/>
        <end position="100"/>
    </location>
</feature>
<keyword evidence="2" id="KW-0560">Oxidoreductase</keyword>
<evidence type="ECO:0000313" key="2">
    <source>
        <dbReference type="EMBL" id="QQX75918.1"/>
    </source>
</evidence>
<dbReference type="PANTHER" id="PTHR33336:SF15">
    <property type="entry name" value="ABM DOMAIN-CONTAINING PROTEIN"/>
    <property type="match status" value="1"/>
</dbReference>
<reference evidence="2 3" key="1">
    <citation type="submission" date="2021-01" db="EMBL/GenBank/DDBJ databases">
        <title>Aequorivita sp. strain KX20305, a bacterium isolated from the sediment collected at a cold seep field in South China Sea.</title>
        <authorList>
            <person name="Zhang H."/>
            <person name="Li C."/>
        </authorList>
    </citation>
    <scope>NUCLEOTIDE SEQUENCE [LARGE SCALE GENOMIC DNA]</scope>
    <source>
        <strain evidence="2 3">KX20305</strain>
    </source>
</reference>
<dbReference type="EMBL" id="CP068439">
    <property type="protein sequence ID" value="QQX75918.1"/>
    <property type="molecule type" value="Genomic_DNA"/>
</dbReference>
<protein>
    <submittedName>
        <fullName evidence="2">Antibiotic biosynthesis monooxygenase</fullName>
    </submittedName>
</protein>
<dbReference type="InterPro" id="IPR050744">
    <property type="entry name" value="AI-2_Isomerase_LsrG"/>
</dbReference>
<evidence type="ECO:0000259" key="1">
    <source>
        <dbReference type="PROSITE" id="PS51725"/>
    </source>
</evidence>
<sequence>MKAENNQKNLIVLVEYNIQPTKSNDAIAGLTELIENVTKEPHFVSIKLHTDLKDTSKILLYEVWSDDNYYNTAHMQTKHLQKFIEDSRVFLAGPPTISQWKIEKEFIKK</sequence>
<dbReference type="GO" id="GO:0004497">
    <property type="term" value="F:monooxygenase activity"/>
    <property type="evidence" value="ECO:0007669"/>
    <property type="project" value="UniProtKB-KW"/>
</dbReference>
<dbReference type="RefSeq" id="WP_202335730.1">
    <property type="nucleotide sequence ID" value="NZ_CP068439.1"/>
</dbReference>
<accession>A0ABX7DPK6</accession>
<dbReference type="Proteomes" id="UP000629420">
    <property type="component" value="Chromosome"/>
</dbReference>
<name>A0ABX7DPK6_9FLAO</name>